<dbReference type="PIRSF" id="PIRSF000808">
    <property type="entry name" value="GalT"/>
    <property type="match status" value="1"/>
</dbReference>
<dbReference type="InterPro" id="IPR036265">
    <property type="entry name" value="HIT-like_sf"/>
</dbReference>
<comment type="cofactor">
    <cofactor evidence="6">
        <name>Zn(2+)</name>
        <dbReference type="ChEBI" id="CHEBI:29105"/>
    </cofactor>
    <text evidence="6">Binds 1 zinc ion per subunit.</text>
</comment>
<keyword evidence="6" id="KW-0862">Zinc</keyword>
<keyword evidence="6" id="KW-0479">Metal-binding</keyword>
<evidence type="ECO:0000313" key="8">
    <source>
        <dbReference type="EMBL" id="MBI3014445.1"/>
    </source>
</evidence>
<accession>A0A932GP77</accession>
<gene>
    <name evidence="8" type="primary">galT</name>
    <name evidence="8" type="ORF">HYY65_05155</name>
</gene>
<dbReference type="InterPro" id="IPR005849">
    <property type="entry name" value="GalP_Utransf_N"/>
</dbReference>
<comment type="caution">
    <text evidence="8">The sequence shown here is derived from an EMBL/GenBank/DDBJ whole genome shotgun (WGS) entry which is preliminary data.</text>
</comment>
<dbReference type="AlphaFoldDB" id="A0A932GP77"/>
<evidence type="ECO:0000256" key="5">
    <source>
        <dbReference type="PIRSR" id="PIRSR000808-1"/>
    </source>
</evidence>
<feature type="binding site" evidence="6">
    <location>
        <position position="110"/>
    </location>
    <ligand>
        <name>Zn(2+)</name>
        <dbReference type="ChEBI" id="CHEBI:29105"/>
    </ligand>
</feature>
<dbReference type="Pfam" id="PF01087">
    <property type="entry name" value="GalP_UDP_transf"/>
    <property type="match status" value="1"/>
</dbReference>
<dbReference type="PANTHER" id="PTHR42763">
    <property type="entry name" value="ADP-GLUCOSE PHOSPHORYLASE"/>
    <property type="match status" value="1"/>
</dbReference>
<evidence type="ECO:0000256" key="6">
    <source>
        <dbReference type="PIRSR" id="PIRSR000808-3"/>
    </source>
</evidence>
<dbReference type="Proteomes" id="UP000741360">
    <property type="component" value="Unassembled WGS sequence"/>
</dbReference>
<feature type="active site" description="Tele-UMP-histidine intermediate" evidence="5">
    <location>
        <position position="163"/>
    </location>
</feature>
<dbReference type="GO" id="GO:0008270">
    <property type="term" value="F:zinc ion binding"/>
    <property type="evidence" value="ECO:0007669"/>
    <property type="project" value="InterPro"/>
</dbReference>
<dbReference type="InterPro" id="IPR001937">
    <property type="entry name" value="GalP_UDPtransf1"/>
</dbReference>
<dbReference type="NCBIfam" id="TIGR00209">
    <property type="entry name" value="galT_1"/>
    <property type="match status" value="1"/>
</dbReference>
<protein>
    <recommendedName>
        <fullName evidence="4">Galactose-1-phosphate uridylyltransferase</fullName>
        <ecNumber evidence="4">2.7.7.12</ecNumber>
    </recommendedName>
</protein>
<dbReference type="GO" id="GO:0006012">
    <property type="term" value="P:galactose metabolic process"/>
    <property type="evidence" value="ECO:0007669"/>
    <property type="project" value="UniProtKB-UniRule"/>
</dbReference>
<evidence type="ECO:0000256" key="1">
    <source>
        <dbReference type="ARBA" id="ARBA00022679"/>
    </source>
</evidence>
<reference evidence="8" key="1">
    <citation type="submission" date="2020-07" db="EMBL/GenBank/DDBJ databases">
        <title>Huge and variable diversity of episymbiotic CPR bacteria and DPANN archaea in groundwater ecosystems.</title>
        <authorList>
            <person name="He C.Y."/>
            <person name="Keren R."/>
            <person name="Whittaker M."/>
            <person name="Farag I.F."/>
            <person name="Doudna J."/>
            <person name="Cate J.H.D."/>
            <person name="Banfield J.F."/>
        </authorList>
    </citation>
    <scope>NUCLEOTIDE SEQUENCE</scope>
    <source>
        <strain evidence="8">NC_groundwater_717_Ag_S-0.2um_59_8</strain>
    </source>
</reference>
<evidence type="ECO:0000256" key="3">
    <source>
        <dbReference type="ARBA" id="ARBA00023277"/>
    </source>
</evidence>
<dbReference type="PANTHER" id="PTHR42763:SF2">
    <property type="entry name" value="ADP-GLUCOSE PHOSPHORYLASE"/>
    <property type="match status" value="1"/>
</dbReference>
<evidence type="ECO:0000256" key="2">
    <source>
        <dbReference type="ARBA" id="ARBA00022695"/>
    </source>
</evidence>
<dbReference type="GO" id="GO:0008108">
    <property type="term" value="F:UDP-glucose:hexose-1-phosphate uridylyltransferase activity"/>
    <property type="evidence" value="ECO:0007669"/>
    <property type="project" value="UniProtKB-UniRule"/>
</dbReference>
<evidence type="ECO:0000259" key="7">
    <source>
        <dbReference type="Pfam" id="PF01087"/>
    </source>
</evidence>
<sequence length="337" mass="38483">MPEIRLNPITGDWVIIATERARRPEEFVKKEEKKTLPAYSPECPFCPGNEEKTPGETFRIHDGTSWQVRVVPNKFAALSRDGEPDHKAVGLRKSLNGVGVHEVIVETPQHHMTTALLPPDQVRRILQASLDRYRTIYQDPRVQQVILFKNHGEGAGTSLEHPHSQIVGTPVISSEIRLRFDRALRYMDEMGECLFCRVLTDELEEETRIVAQNSGYVAFVPYAALSPFHLWIFPRRHRSFFGGLEDLELEPLAELLRLTLAKLYYGLNNPDYNYVVRSVPAVDPKREYFHWYMSIVPRLSKAAGFELGSGMFINTALPEQSARLLRETQIPAQESGF</sequence>
<feature type="binding site" evidence="6">
    <location>
        <position position="161"/>
    </location>
    <ligand>
        <name>Zn(2+)</name>
        <dbReference type="ChEBI" id="CHEBI:29105"/>
    </ligand>
</feature>
<name>A0A932GP77_UNCTE</name>
<evidence type="ECO:0000313" key="9">
    <source>
        <dbReference type="Proteomes" id="UP000741360"/>
    </source>
</evidence>
<dbReference type="InterPro" id="IPR053177">
    <property type="entry name" value="ADP-glucose_phosphorylase"/>
</dbReference>
<dbReference type="Gene3D" id="3.30.428.10">
    <property type="entry name" value="HIT-like"/>
    <property type="match status" value="2"/>
</dbReference>
<keyword evidence="3" id="KW-0119">Carbohydrate metabolism</keyword>
<organism evidence="8 9">
    <name type="scientific">Tectimicrobiota bacterium</name>
    <dbReference type="NCBI Taxonomy" id="2528274"/>
    <lineage>
        <taxon>Bacteria</taxon>
        <taxon>Pseudomonadati</taxon>
        <taxon>Nitrospinota/Tectimicrobiota group</taxon>
        <taxon>Candidatus Tectimicrobiota</taxon>
    </lineage>
</organism>
<feature type="domain" description="Galactose-1-phosphate uridyl transferase N-terminal" evidence="7">
    <location>
        <begin position="3"/>
        <end position="169"/>
    </location>
</feature>
<proteinExistence type="predicted"/>
<keyword evidence="2 8" id="KW-0548">Nucleotidyltransferase</keyword>
<evidence type="ECO:0000256" key="4">
    <source>
        <dbReference type="NCBIfam" id="TIGR00209"/>
    </source>
</evidence>
<feature type="binding site" evidence="6">
    <location>
        <position position="43"/>
    </location>
    <ligand>
        <name>Zn(2+)</name>
        <dbReference type="ChEBI" id="CHEBI:29105"/>
    </ligand>
</feature>
<keyword evidence="1" id="KW-0808">Transferase</keyword>
<dbReference type="SUPFAM" id="SSF54197">
    <property type="entry name" value="HIT-like"/>
    <property type="match status" value="2"/>
</dbReference>
<dbReference type="EC" id="2.7.7.12" evidence="4"/>
<dbReference type="EMBL" id="JACPSX010000094">
    <property type="protein sequence ID" value="MBI3014445.1"/>
    <property type="molecule type" value="Genomic_DNA"/>
</dbReference>
<feature type="binding site" evidence="6">
    <location>
        <position position="46"/>
    </location>
    <ligand>
        <name>Zn(2+)</name>
        <dbReference type="ChEBI" id="CHEBI:29105"/>
    </ligand>
</feature>